<organism evidence="3 5">
    <name type="scientific">Bugula neritina</name>
    <name type="common">Brown bryozoan</name>
    <name type="synonym">Sertularia neritina</name>
    <dbReference type="NCBI Taxonomy" id="10212"/>
    <lineage>
        <taxon>Eukaryota</taxon>
        <taxon>Metazoa</taxon>
        <taxon>Spiralia</taxon>
        <taxon>Lophotrochozoa</taxon>
        <taxon>Bryozoa</taxon>
        <taxon>Gymnolaemata</taxon>
        <taxon>Cheilostomatida</taxon>
        <taxon>Flustrina</taxon>
        <taxon>Buguloidea</taxon>
        <taxon>Bugulidae</taxon>
        <taxon>Bugula</taxon>
    </lineage>
</organism>
<dbReference type="PANTHER" id="PTHR10984:SF30">
    <property type="entry name" value="ENDOPLASMIC RETICULUM-GOLGI INTERMEDIATE COMPARTMENT PROTEIN 2"/>
    <property type="match status" value="1"/>
</dbReference>
<evidence type="ECO:0000313" key="5">
    <source>
        <dbReference type="Proteomes" id="UP000593567"/>
    </source>
</evidence>
<proteinExistence type="predicted"/>
<dbReference type="GO" id="GO:0005783">
    <property type="term" value="C:endoplasmic reticulum"/>
    <property type="evidence" value="ECO:0007669"/>
    <property type="project" value="TreeGrafter"/>
</dbReference>
<dbReference type="Proteomes" id="UP000593567">
    <property type="component" value="Unassembled WGS sequence"/>
</dbReference>
<dbReference type="InterPro" id="IPR012936">
    <property type="entry name" value="Erv_C"/>
</dbReference>
<keyword evidence="5" id="KW-1185">Reference proteome</keyword>
<feature type="transmembrane region" description="Helical" evidence="1">
    <location>
        <begin position="125"/>
        <end position="151"/>
    </location>
</feature>
<dbReference type="EMBL" id="VXIV02000197">
    <property type="protein sequence ID" value="KAF6039956.1"/>
    <property type="molecule type" value="Genomic_DNA"/>
</dbReference>
<gene>
    <name evidence="4" type="ORF">EB796_001737</name>
    <name evidence="3" type="ORF">EB796_012755</name>
</gene>
<dbReference type="OrthoDB" id="5541786at2759"/>
<dbReference type="GO" id="GO:0016020">
    <property type="term" value="C:membrane"/>
    <property type="evidence" value="ECO:0007669"/>
    <property type="project" value="TreeGrafter"/>
</dbReference>
<feature type="domain" description="Endoplasmic reticulum vesicle transporter C-terminal" evidence="2">
    <location>
        <begin position="21"/>
        <end position="143"/>
    </location>
</feature>
<dbReference type="Pfam" id="PF07970">
    <property type="entry name" value="COPIIcoated_ERV"/>
    <property type="match status" value="1"/>
</dbReference>
<keyword evidence="1" id="KW-1133">Transmembrane helix</keyword>
<sequence length="222" mass="24968">MLVKYAIDLLCLIHINMYFIDYNFSHRIHHLSFGDAAYGRIHPLDGDEHITPNRLHIYQYFIKVVPTKVNTRFSNVDTYQFAVTERNRALDHNTGSHGTPGIFLKYDFSPIKVYVEQKYKPLWKFLIRLCGIVGGIFACTGILNSLFGAILDIICCRFKLGQYKPSEKSDPAAANSSLIAANIPIPAPEHDVKLPMFTTVPNDTPYPNPAVNEPAVSTLVGQ</sequence>
<reference evidence="3 5" key="2">
    <citation type="submission" date="2020-06" db="EMBL/GenBank/DDBJ databases">
        <title>Draft genome of Bugula neritina, a colonial animal packing powerful symbionts and potential medicines.</title>
        <authorList>
            <person name="Rayko M."/>
        </authorList>
    </citation>
    <scope>NUCLEOTIDE SEQUENCE [LARGE SCALE GENOMIC DNA]</scope>
    <source>
        <strain evidence="3">Kwan_BN1</strain>
    </source>
</reference>
<comment type="caution">
    <text evidence="3">The sequence shown here is derived from an EMBL/GenBank/DDBJ whole genome shotgun (WGS) entry which is preliminary data.</text>
</comment>
<dbReference type="GO" id="GO:0006890">
    <property type="term" value="P:retrograde vesicle-mediated transport, Golgi to endoplasmic reticulum"/>
    <property type="evidence" value="ECO:0007669"/>
    <property type="project" value="TreeGrafter"/>
</dbReference>
<protein>
    <submittedName>
        <fullName evidence="3">ERGIC2</fullName>
    </submittedName>
</protein>
<dbReference type="AlphaFoldDB" id="A0A7J7JSN5"/>
<evidence type="ECO:0000256" key="1">
    <source>
        <dbReference type="SAM" id="Phobius"/>
    </source>
</evidence>
<name>A0A7J7JSN5_BUGNE</name>
<reference evidence="3 5" key="1">
    <citation type="submission" date="2019-09" db="EMBL/GenBank/DDBJ databases">
        <authorList>
            <person name="Raiko M."/>
            <person name="Komissarov A."/>
            <person name="Rhodes A."/>
            <person name="Kliver S."/>
            <person name="Lim-Fong G."/>
            <person name="Kwan J."/>
            <person name="O'Brien S.J."/>
            <person name="Lopez J.V."/>
        </authorList>
    </citation>
    <scope>NUCLEOTIDE SEQUENCE [LARGE SCALE GENOMIC DNA]</scope>
    <source>
        <strain evidence="3">Kwan_BN1</strain>
    </source>
</reference>
<keyword evidence="1" id="KW-0472">Membrane</keyword>
<evidence type="ECO:0000313" key="4">
    <source>
        <dbReference type="EMBL" id="KAF6039956.1"/>
    </source>
</evidence>
<dbReference type="InterPro" id="IPR045888">
    <property type="entry name" value="Erv"/>
</dbReference>
<dbReference type="GO" id="GO:0030134">
    <property type="term" value="C:COPII-coated ER to Golgi transport vesicle"/>
    <property type="evidence" value="ECO:0007669"/>
    <property type="project" value="TreeGrafter"/>
</dbReference>
<evidence type="ECO:0000259" key="2">
    <source>
        <dbReference type="Pfam" id="PF07970"/>
    </source>
</evidence>
<dbReference type="GO" id="GO:0006888">
    <property type="term" value="P:endoplasmic reticulum to Golgi vesicle-mediated transport"/>
    <property type="evidence" value="ECO:0007669"/>
    <property type="project" value="TreeGrafter"/>
</dbReference>
<dbReference type="EMBL" id="VXIV02001878">
    <property type="protein sequence ID" value="KAF6028935.1"/>
    <property type="molecule type" value="Genomic_DNA"/>
</dbReference>
<keyword evidence="1" id="KW-0812">Transmembrane</keyword>
<accession>A0A7J7JSN5</accession>
<dbReference type="PANTHER" id="PTHR10984">
    <property type="entry name" value="ENDOPLASMIC RETICULUM-GOLGI INTERMEDIATE COMPARTMENT PROTEIN"/>
    <property type="match status" value="1"/>
</dbReference>
<evidence type="ECO:0000313" key="3">
    <source>
        <dbReference type="EMBL" id="KAF6028935.1"/>
    </source>
</evidence>